<gene>
    <name evidence="2 3" type="primary">LOC106607854</name>
</gene>
<dbReference type="GeneID" id="106607854"/>
<evidence type="ECO:0000313" key="2">
    <source>
        <dbReference type="RefSeq" id="XP_014060762.2"/>
    </source>
</evidence>
<organism evidence="1 2">
    <name type="scientific">Salmo salar</name>
    <name type="common">Atlantic salmon</name>
    <dbReference type="NCBI Taxonomy" id="8030"/>
    <lineage>
        <taxon>Eukaryota</taxon>
        <taxon>Metazoa</taxon>
        <taxon>Chordata</taxon>
        <taxon>Craniata</taxon>
        <taxon>Vertebrata</taxon>
        <taxon>Euteleostomi</taxon>
        <taxon>Actinopterygii</taxon>
        <taxon>Neopterygii</taxon>
        <taxon>Teleostei</taxon>
        <taxon>Protacanthopterygii</taxon>
        <taxon>Salmoniformes</taxon>
        <taxon>Salmonidae</taxon>
        <taxon>Salmoninae</taxon>
        <taxon>Salmo</taxon>
    </lineage>
</organism>
<dbReference type="AlphaFoldDB" id="A0A1S3S8U2"/>
<evidence type="ECO:0000313" key="3">
    <source>
        <dbReference type="RefSeq" id="XP_045576840.1"/>
    </source>
</evidence>
<name>A0A1S3S8U2_SALSA</name>
<sequence length="357" mass="41091">MQNIQEASKVMCVSILKHLTRPEEKMPLSEPRPDLKTIYSDYVTLARNIPRGSHQDLEKLIRGEEIPYMLPGGTFVRHQFQNTCVLSSLLAGIHITATRFSKVKDYFMTDNTVGAVITFLDNKMYNEAMGLWLINLDLRSVGRKKYFSQNKYLDCRGYVEDFLANFDDLTTVKCEDDNNDYDMSPSASVYNGTLSNFKIYGHVYILDTVIDPKLILVKMRGRMGNGCIPPYVITDDFSRKYELQFLLLGLITAEIKHMVLCVKQEGGRWMLYDNSGTPQFQDFNMEIEMKKYVPYLAAYVNLNSAYPEEQVQESEQVNDLLLPVVVTVNNYRSTSLSPFRQPVEETTIYTRPTCQQQ</sequence>
<evidence type="ECO:0000313" key="1">
    <source>
        <dbReference type="Proteomes" id="UP001652741"/>
    </source>
</evidence>
<proteinExistence type="predicted"/>
<dbReference type="Proteomes" id="UP001652741">
    <property type="component" value="Chromosome ssa06"/>
</dbReference>
<keyword evidence="1" id="KW-1185">Reference proteome</keyword>
<reference evidence="2 3" key="1">
    <citation type="submission" date="2025-05" db="UniProtKB">
        <authorList>
            <consortium name="RefSeq"/>
        </authorList>
    </citation>
    <scope>IDENTIFICATION</scope>
</reference>
<accession>A0A1S3S8U2</accession>
<protein>
    <submittedName>
        <fullName evidence="2 3">Uncharacterized protein LOC106607854</fullName>
    </submittedName>
</protein>
<dbReference type="RefSeq" id="XP_014060762.2">
    <property type="nucleotide sequence ID" value="XM_014205287.2"/>
</dbReference>
<dbReference type="RefSeq" id="XP_045576840.1">
    <property type="nucleotide sequence ID" value="XM_045720884.1"/>
</dbReference>